<dbReference type="SUPFAM" id="SSF50998">
    <property type="entry name" value="Quinoprotein alcohol dehydrogenase-like"/>
    <property type="match status" value="1"/>
</dbReference>
<proteinExistence type="predicted"/>
<sequence>MPPSELTLASSRLLYTHGEKVQGVAWMGPRWLSAGIDHCVASGTLDGGDVTRTSLVLRAASVTITPNYVLVPSTYGPVSVLDRTLRRVVGTLDHWDTCRHACCVGTRLFTASYHGSIREWPAEGPFGPPVSQQPGLRDHAVRSSGDGELWQVELKKSLNAFAVEPERVWAAFHDGVRVWPLVGATPAKRPVWLAPHGCFYTLALVGERVVAGTAGKTPRALVWWNRRTRAHEGSTPLDHSVHRLCSATAHERAWLLGAGEEVAWIRDPACLDDAPVVTVRWPGHDLEDCALTPAGDLIVAGGNEVRVWAGVLDGHRAA</sequence>
<dbReference type="Proteomes" id="UP001217838">
    <property type="component" value="Unassembled WGS sequence"/>
</dbReference>
<reference evidence="1 2" key="1">
    <citation type="submission" date="2022-11" db="EMBL/GenBank/DDBJ databases">
        <title>Minimal conservation of predation-associated metabolite biosynthetic gene clusters underscores biosynthetic potential of Myxococcota including descriptions for ten novel species: Archangium lansinium sp. nov., Myxococcus landrumus sp. nov., Nannocystis bai.</title>
        <authorList>
            <person name="Ahearne A."/>
            <person name="Stevens C."/>
            <person name="Dowd S."/>
        </authorList>
    </citation>
    <scope>NUCLEOTIDE SEQUENCE [LARGE SCALE GENOMIC DNA]</scope>
    <source>
        <strain evidence="1 2">NCELM</strain>
    </source>
</reference>
<dbReference type="InterPro" id="IPR011047">
    <property type="entry name" value="Quinoprotein_ADH-like_sf"/>
</dbReference>
<evidence type="ECO:0000313" key="1">
    <source>
        <dbReference type="EMBL" id="MDC0676008.1"/>
    </source>
</evidence>
<comment type="caution">
    <text evidence="1">The sequence shown here is derived from an EMBL/GenBank/DDBJ whole genome shotgun (WGS) entry which is preliminary data.</text>
</comment>
<protein>
    <submittedName>
        <fullName evidence="1">Uncharacterized protein</fullName>
    </submittedName>
</protein>
<organism evidence="1 2">
    <name type="scientific">Nannocystis radixulma</name>
    <dbReference type="NCBI Taxonomy" id="2995305"/>
    <lineage>
        <taxon>Bacteria</taxon>
        <taxon>Pseudomonadati</taxon>
        <taxon>Myxococcota</taxon>
        <taxon>Polyangia</taxon>
        <taxon>Nannocystales</taxon>
        <taxon>Nannocystaceae</taxon>
        <taxon>Nannocystis</taxon>
    </lineage>
</organism>
<dbReference type="RefSeq" id="WP_272011705.1">
    <property type="nucleotide sequence ID" value="NZ_JAQNDN010000028.1"/>
</dbReference>
<evidence type="ECO:0000313" key="2">
    <source>
        <dbReference type="Proteomes" id="UP001217838"/>
    </source>
</evidence>
<accession>A0ABT5BQL3</accession>
<gene>
    <name evidence="1" type="ORF">POL58_50220</name>
</gene>
<name>A0ABT5BQL3_9BACT</name>
<dbReference type="EMBL" id="JAQNDN010000028">
    <property type="protein sequence ID" value="MDC0676008.1"/>
    <property type="molecule type" value="Genomic_DNA"/>
</dbReference>
<keyword evidence="2" id="KW-1185">Reference proteome</keyword>